<evidence type="ECO:0000313" key="3">
    <source>
        <dbReference type="Proteomes" id="UP001595685"/>
    </source>
</evidence>
<gene>
    <name evidence="2" type="ORF">ACFOLH_02900</name>
</gene>
<dbReference type="EMBL" id="JBHRWW010000001">
    <property type="protein sequence ID" value="MFC3687284.1"/>
    <property type="molecule type" value="Genomic_DNA"/>
</dbReference>
<keyword evidence="3" id="KW-1185">Reference proteome</keyword>
<sequence length="122" mass="12277">MTRHLPTLTDLATGSTDSAATQLLAAVCPVAPGNAQQYIDEIMGYVLWGVLIMFSVGVIIGIGAIVAGRIFSMPHASKAGVVSIVVMFAAGIGYLVLPGMVDGFMGDGCVAATLPGLGGPLA</sequence>
<dbReference type="Proteomes" id="UP001595685">
    <property type="component" value="Unassembled WGS sequence"/>
</dbReference>
<keyword evidence="1" id="KW-1133">Transmembrane helix</keyword>
<name>A0ABV7WBV4_9MICO</name>
<dbReference type="RefSeq" id="WP_340288719.1">
    <property type="nucleotide sequence ID" value="NZ_JBBEOI010000003.1"/>
</dbReference>
<evidence type="ECO:0000256" key="1">
    <source>
        <dbReference type="SAM" id="Phobius"/>
    </source>
</evidence>
<feature type="transmembrane region" description="Helical" evidence="1">
    <location>
        <begin position="45"/>
        <end position="67"/>
    </location>
</feature>
<comment type="caution">
    <text evidence="2">The sequence shown here is derived from an EMBL/GenBank/DDBJ whole genome shotgun (WGS) entry which is preliminary data.</text>
</comment>
<evidence type="ECO:0000313" key="2">
    <source>
        <dbReference type="EMBL" id="MFC3687284.1"/>
    </source>
</evidence>
<reference evidence="3" key="1">
    <citation type="journal article" date="2019" name="Int. J. Syst. Evol. Microbiol.">
        <title>The Global Catalogue of Microorganisms (GCM) 10K type strain sequencing project: providing services to taxonomists for standard genome sequencing and annotation.</title>
        <authorList>
            <consortium name="The Broad Institute Genomics Platform"/>
            <consortium name="The Broad Institute Genome Sequencing Center for Infectious Disease"/>
            <person name="Wu L."/>
            <person name="Ma J."/>
        </authorList>
    </citation>
    <scope>NUCLEOTIDE SEQUENCE [LARGE SCALE GENOMIC DNA]</scope>
    <source>
        <strain evidence="3">NCAIM B.02333</strain>
    </source>
</reference>
<accession>A0ABV7WBV4</accession>
<protein>
    <submittedName>
        <fullName evidence="2">Uncharacterized protein</fullName>
    </submittedName>
</protein>
<keyword evidence="1" id="KW-0812">Transmembrane</keyword>
<organism evidence="2 3">
    <name type="scientific">Aquipuribacter hungaricus</name>
    <dbReference type="NCBI Taxonomy" id="545624"/>
    <lineage>
        <taxon>Bacteria</taxon>
        <taxon>Bacillati</taxon>
        <taxon>Actinomycetota</taxon>
        <taxon>Actinomycetes</taxon>
        <taxon>Micrococcales</taxon>
        <taxon>Intrasporangiaceae</taxon>
        <taxon>Aquipuribacter</taxon>
    </lineage>
</organism>
<feature type="transmembrane region" description="Helical" evidence="1">
    <location>
        <begin position="79"/>
        <end position="97"/>
    </location>
</feature>
<proteinExistence type="predicted"/>
<keyword evidence="1" id="KW-0472">Membrane</keyword>